<accession>A0A5J4SCD7</accession>
<protein>
    <submittedName>
        <fullName evidence="1">Uncharacterized protein</fullName>
    </submittedName>
</protein>
<dbReference type="EMBL" id="SNRY01000287">
    <property type="protein sequence ID" value="KAA6343125.1"/>
    <property type="molecule type" value="Genomic_DNA"/>
</dbReference>
<reference evidence="1" key="1">
    <citation type="submission" date="2019-03" db="EMBL/GenBank/DDBJ databases">
        <title>Single cell metagenomics reveals metabolic interactions within the superorganism composed of flagellate Streblomastix strix and complex community of Bacteroidetes bacteria on its surface.</title>
        <authorList>
            <person name="Treitli S.C."/>
            <person name="Kolisko M."/>
            <person name="Husnik F."/>
            <person name="Keeling P."/>
            <person name="Hampl V."/>
        </authorList>
    </citation>
    <scope>NUCLEOTIDE SEQUENCE</scope>
    <source>
        <strain evidence="1">STM</strain>
    </source>
</reference>
<dbReference type="AlphaFoldDB" id="A0A5J4SCD7"/>
<name>A0A5J4SCD7_9ZZZZ</name>
<sequence>MRKNLSVIEELVGTQYNDMVGLIAIDGHDPLHLFNMCRDNGIDMDKYFLLGFGLSESTIDGIGKRDSVFCHVLLIEKDKYGESVDEISAKVKNLSSVDVVKKHFHIPYSSLYTYIKRFDFTVISSHISGIPSINIVEKE</sequence>
<gene>
    <name evidence="1" type="ORF">EZS27_009191</name>
</gene>
<proteinExistence type="predicted"/>
<organism evidence="1">
    <name type="scientific">termite gut metagenome</name>
    <dbReference type="NCBI Taxonomy" id="433724"/>
    <lineage>
        <taxon>unclassified sequences</taxon>
        <taxon>metagenomes</taxon>
        <taxon>organismal metagenomes</taxon>
    </lineage>
</organism>
<evidence type="ECO:0000313" key="1">
    <source>
        <dbReference type="EMBL" id="KAA6343125.1"/>
    </source>
</evidence>
<comment type="caution">
    <text evidence="1">The sequence shown here is derived from an EMBL/GenBank/DDBJ whole genome shotgun (WGS) entry which is preliminary data.</text>
</comment>